<keyword evidence="2" id="KW-0378">Hydrolase</keyword>
<feature type="signal peptide" evidence="1">
    <location>
        <begin position="1"/>
        <end position="22"/>
    </location>
</feature>
<evidence type="ECO:0000313" key="2">
    <source>
        <dbReference type="EMBL" id="RDV11878.1"/>
    </source>
</evidence>
<evidence type="ECO:0000256" key="1">
    <source>
        <dbReference type="SAM" id="SignalP"/>
    </source>
</evidence>
<dbReference type="OrthoDB" id="823958at2"/>
<feature type="chain" id="PRO_5017772951" evidence="1">
    <location>
        <begin position="23"/>
        <end position="216"/>
    </location>
</feature>
<dbReference type="RefSeq" id="WP_115568044.1">
    <property type="nucleotide sequence ID" value="NZ_QRGR01000037.1"/>
</dbReference>
<proteinExistence type="predicted"/>
<dbReference type="GO" id="GO:0016787">
    <property type="term" value="F:hydrolase activity"/>
    <property type="evidence" value="ECO:0007669"/>
    <property type="project" value="UniProtKB-KW"/>
</dbReference>
<protein>
    <submittedName>
        <fullName evidence="2">Alpha/beta hydrolase</fullName>
    </submittedName>
</protein>
<keyword evidence="1" id="KW-0732">Signal</keyword>
<sequence length="216" mass="24208">MKKIFCVFLLFAGFFACTQSNSQIPSGIDNTQYYLFYLHGKIVEDQGIHASSERFGKYEYEKILNRLEKNNIKVISEPRPKGTDVESYSTKVANQINDLIYSGVNPENITVVGASKGSVIAMLISTKLANPKLNFVLLANCNNWVLENLTIDLHGDILSIYEKSDNIGRSCLSIKTSSSGVRKYNEVELTTGLGHGFIFQPIDEWVLPTIEWATKQ</sequence>
<dbReference type="EMBL" id="QRGR01000037">
    <property type="protein sequence ID" value="RDV11878.1"/>
    <property type="molecule type" value="Genomic_DNA"/>
</dbReference>
<evidence type="ECO:0000313" key="3">
    <source>
        <dbReference type="Proteomes" id="UP000256708"/>
    </source>
</evidence>
<accession>A0A3D8L392</accession>
<dbReference type="PROSITE" id="PS51257">
    <property type="entry name" value="PROKAR_LIPOPROTEIN"/>
    <property type="match status" value="1"/>
</dbReference>
<keyword evidence="3" id="KW-1185">Reference proteome</keyword>
<reference evidence="3" key="1">
    <citation type="submission" date="2018-08" db="EMBL/GenBank/DDBJ databases">
        <authorList>
            <person name="Liu Z.-W."/>
            <person name="Du Z.-J."/>
        </authorList>
    </citation>
    <scope>NUCLEOTIDE SEQUENCE [LARGE SCALE GENOMIC DNA]</scope>
    <source>
        <strain evidence="3">H4X</strain>
    </source>
</reference>
<name>A0A3D8L392_9BACT</name>
<dbReference type="AlphaFoldDB" id="A0A3D8L392"/>
<gene>
    <name evidence="2" type="ORF">DXT99_23525</name>
</gene>
<organism evidence="2 3">
    <name type="scientific">Pontibacter diazotrophicus</name>
    <dbReference type="NCBI Taxonomy" id="1400979"/>
    <lineage>
        <taxon>Bacteria</taxon>
        <taxon>Pseudomonadati</taxon>
        <taxon>Bacteroidota</taxon>
        <taxon>Cytophagia</taxon>
        <taxon>Cytophagales</taxon>
        <taxon>Hymenobacteraceae</taxon>
        <taxon>Pontibacter</taxon>
    </lineage>
</organism>
<dbReference type="Proteomes" id="UP000256708">
    <property type="component" value="Unassembled WGS sequence"/>
</dbReference>
<comment type="caution">
    <text evidence="2">The sequence shown here is derived from an EMBL/GenBank/DDBJ whole genome shotgun (WGS) entry which is preliminary data.</text>
</comment>